<reference evidence="2 3" key="1">
    <citation type="submission" date="2018-04" db="EMBL/GenBank/DDBJ databases">
        <title>Bacteria isolated from cave deposits of Manipur.</title>
        <authorList>
            <person name="Sahoo D."/>
            <person name="Sarangthem I."/>
            <person name="Nandeibam J."/>
        </authorList>
    </citation>
    <scope>NUCLEOTIDE SEQUENCE [LARGE SCALE GENOMIC DNA]</scope>
    <source>
        <strain evidence="3">mrc11</strain>
    </source>
</reference>
<evidence type="ECO:0000313" key="2">
    <source>
        <dbReference type="EMBL" id="RAM35534.1"/>
    </source>
</evidence>
<dbReference type="Proteomes" id="UP000249166">
    <property type="component" value="Unassembled WGS sequence"/>
</dbReference>
<sequence length="225" mass="22771">MLSRLVQSSLPWPPLPPLSSPGSTPLRSPPLSSPGSAALWSPPLSSPDSGVVRSPPWSSPGSATLGAWSERRPPLSSPGSVPVRRPPLSSPGSTEREPLPTKFSAGAATVPPLSSPGSGLVRRPPLSSPGSAGLDAFLAADAFLSSAWVSSLDFAADLGVALAELTAGAAVLVAESSATRTFLASSLGPVPVLLSDWVVAKAALPVRRTPATDNARAALVFMAPH</sequence>
<protein>
    <submittedName>
        <fullName evidence="2">Uncharacterized protein</fullName>
    </submittedName>
</protein>
<dbReference type="EMBL" id="QLNP01000103">
    <property type="protein sequence ID" value="RAM35534.1"/>
    <property type="molecule type" value="Genomic_DNA"/>
</dbReference>
<evidence type="ECO:0000256" key="1">
    <source>
        <dbReference type="SAM" id="MobiDB-lite"/>
    </source>
</evidence>
<gene>
    <name evidence="2" type="ORF">DBZ45_20235</name>
</gene>
<feature type="compositionally biased region" description="Low complexity" evidence="1">
    <location>
        <begin position="33"/>
        <end position="49"/>
    </location>
</feature>
<accession>A0A328HBJ4</accession>
<name>A0A328HBJ4_ARTGO</name>
<evidence type="ECO:0000313" key="3">
    <source>
        <dbReference type="Proteomes" id="UP000249166"/>
    </source>
</evidence>
<comment type="caution">
    <text evidence="2">The sequence shown here is derived from an EMBL/GenBank/DDBJ whole genome shotgun (WGS) entry which is preliminary data.</text>
</comment>
<dbReference type="AlphaFoldDB" id="A0A328HBJ4"/>
<proteinExistence type="predicted"/>
<feature type="region of interest" description="Disordered" evidence="1">
    <location>
        <begin position="1"/>
        <end position="126"/>
    </location>
</feature>
<organism evidence="2 3">
    <name type="scientific">Arthrobacter globiformis</name>
    <dbReference type="NCBI Taxonomy" id="1665"/>
    <lineage>
        <taxon>Bacteria</taxon>
        <taxon>Bacillati</taxon>
        <taxon>Actinomycetota</taxon>
        <taxon>Actinomycetes</taxon>
        <taxon>Micrococcales</taxon>
        <taxon>Micrococcaceae</taxon>
        <taxon>Arthrobacter</taxon>
    </lineage>
</organism>